<sequence length="297" mass="32407">MANLKNPLLSFDARGTLSKAISFTKRRGQNIAEKKPEVPDQKSPAQLVWRHMYSKCAALWHTLSTAEKQDWESLARPKHMTGFAYWQSQCLRPNPGIYLPLQGGTMSGDIDMAKNRILKLPLPTDAQEAARKAEVNAIVGEHSLSYWRLLNRYHFSTDLLSGSGGVAVKNNLYAVPFYSPFATTVTKIGIWVTAGDAGNARLGIYEDNEAVYPGDLLLDCGVVDVTAIGGKEVIGLSVSLSPNSLYWLVYVSDVNPTVLGTHSPGAWSPIGSATTATSALHGHYRKAFVYAPLPDPF</sequence>
<accession>X1JPP0</accession>
<reference evidence="1" key="1">
    <citation type="journal article" date="2014" name="Front. Microbiol.">
        <title>High frequency of phylogenetically diverse reductive dehalogenase-homologous genes in deep subseafloor sedimentary metagenomes.</title>
        <authorList>
            <person name="Kawai M."/>
            <person name="Futagami T."/>
            <person name="Toyoda A."/>
            <person name="Takaki Y."/>
            <person name="Nishi S."/>
            <person name="Hori S."/>
            <person name="Arai W."/>
            <person name="Tsubouchi T."/>
            <person name="Morono Y."/>
            <person name="Uchiyama I."/>
            <person name="Ito T."/>
            <person name="Fujiyama A."/>
            <person name="Inagaki F."/>
            <person name="Takami H."/>
        </authorList>
    </citation>
    <scope>NUCLEOTIDE SEQUENCE</scope>
    <source>
        <strain evidence="1">Expedition CK06-06</strain>
    </source>
</reference>
<comment type="caution">
    <text evidence="1">The sequence shown here is derived from an EMBL/GenBank/DDBJ whole genome shotgun (WGS) entry which is preliminary data.</text>
</comment>
<protein>
    <submittedName>
        <fullName evidence="1">Uncharacterized protein</fullName>
    </submittedName>
</protein>
<proteinExistence type="predicted"/>
<feature type="non-terminal residue" evidence="1">
    <location>
        <position position="297"/>
    </location>
</feature>
<evidence type="ECO:0000313" key="1">
    <source>
        <dbReference type="EMBL" id="GAH96002.1"/>
    </source>
</evidence>
<dbReference type="EMBL" id="BARV01001421">
    <property type="protein sequence ID" value="GAH96002.1"/>
    <property type="molecule type" value="Genomic_DNA"/>
</dbReference>
<dbReference type="AlphaFoldDB" id="X1JPP0"/>
<name>X1JPP0_9ZZZZ</name>
<gene>
    <name evidence="1" type="ORF">S06H3_04138</name>
</gene>
<organism evidence="1">
    <name type="scientific">marine sediment metagenome</name>
    <dbReference type="NCBI Taxonomy" id="412755"/>
    <lineage>
        <taxon>unclassified sequences</taxon>
        <taxon>metagenomes</taxon>
        <taxon>ecological metagenomes</taxon>
    </lineage>
</organism>